<dbReference type="PANTHER" id="PTHR36445">
    <property type="entry name" value="GTP CYCLOHYDROLASE MPTA"/>
    <property type="match status" value="1"/>
</dbReference>
<name>A0A7C1FUD7_9CHLR</name>
<dbReference type="EMBL" id="DSMG01000194">
    <property type="protein sequence ID" value="HDX33500.1"/>
    <property type="molecule type" value="Genomic_DNA"/>
</dbReference>
<dbReference type="HAMAP" id="MF_01527_B">
    <property type="entry name" value="GTP_cyclohydrol_B"/>
    <property type="match status" value="1"/>
</dbReference>
<dbReference type="PANTHER" id="PTHR36445:SF1">
    <property type="entry name" value="GTP CYCLOHYDROLASE MPTA"/>
    <property type="match status" value="1"/>
</dbReference>
<dbReference type="Gene3D" id="3.10.270.10">
    <property type="entry name" value="Urate Oxidase"/>
    <property type="match status" value="1"/>
</dbReference>
<dbReference type="NCBIfam" id="NF010200">
    <property type="entry name" value="PRK13674.1-1"/>
    <property type="match status" value="1"/>
</dbReference>
<evidence type="ECO:0000256" key="1">
    <source>
        <dbReference type="ARBA" id="ARBA00022801"/>
    </source>
</evidence>
<dbReference type="InterPro" id="IPR003801">
    <property type="entry name" value="GTP_cyclohydrolase_FolE2/MptA"/>
</dbReference>
<proteinExistence type="inferred from homology"/>
<comment type="pathway">
    <text evidence="2">Cofactor biosynthesis; 7,8-dihydroneopterin triphosphate biosynthesis; 7,8-dihydroneopterin triphosphate from GTP: step 1/1.</text>
</comment>
<accession>A0A7C1FUD7</accession>
<evidence type="ECO:0000313" key="3">
    <source>
        <dbReference type="EMBL" id="HDX33500.1"/>
    </source>
</evidence>
<evidence type="ECO:0000256" key="2">
    <source>
        <dbReference type="HAMAP-Rule" id="MF_01527"/>
    </source>
</evidence>
<protein>
    <recommendedName>
        <fullName evidence="2">GTP cyclohydrolase FolE2</fullName>
        <ecNumber evidence="2">3.5.4.16</ecNumber>
    </recommendedName>
</protein>
<gene>
    <name evidence="2" type="primary">folE2</name>
    <name evidence="3" type="ORF">ENQ20_18750</name>
</gene>
<sequence length="359" mass="40293">MNINHTNGFNSNGLNSNGLNGNGHHAVAYTLNGTHGTAAPTLTPPAQETLSPRRYYDTDFVVTEAYRASLPDLQNGPASLIQGSAVAIQQVGIHNFRLPLRYASRDGQPMTLETSVTGTVSLEAHKKGINMSRVMRTFYEYKDELFDLDLLDAILQDYRRSLGSLEAYLILRFNYPILNESLRSGLFGYQYYQVALEARMDRYGAVRKLIHFDFVYSSTCPCSYELSQHAILERGIAAVPHSQRSVARVSVELNDFLWIEDLRDLCLDALKTETQVMVKREDEQAFAELNAAYLKFVEDAVRLLHEKLDPDPRIKDFKIVASHQESLHSHDAVSVLVKGIPGGFTPEVDPSVFATLIHR</sequence>
<keyword evidence="1 2" id="KW-0378">Hydrolase</keyword>
<dbReference type="GO" id="GO:0003934">
    <property type="term" value="F:GTP cyclohydrolase I activity"/>
    <property type="evidence" value="ECO:0007669"/>
    <property type="project" value="UniProtKB-UniRule"/>
</dbReference>
<dbReference type="GO" id="GO:0046654">
    <property type="term" value="P:tetrahydrofolate biosynthetic process"/>
    <property type="evidence" value="ECO:0007669"/>
    <property type="project" value="UniProtKB-UniRule"/>
</dbReference>
<organism evidence="3">
    <name type="scientific">Caldilinea aerophila</name>
    <dbReference type="NCBI Taxonomy" id="133453"/>
    <lineage>
        <taxon>Bacteria</taxon>
        <taxon>Bacillati</taxon>
        <taxon>Chloroflexota</taxon>
        <taxon>Caldilineae</taxon>
        <taxon>Caldilineales</taxon>
        <taxon>Caldilineaceae</taxon>
        <taxon>Caldilinea</taxon>
    </lineage>
</organism>
<comment type="function">
    <text evidence="2">Converts GTP to 7,8-dihydroneopterin triphosphate.</text>
</comment>
<dbReference type="UniPathway" id="UPA00848">
    <property type="reaction ID" value="UER00151"/>
</dbReference>
<comment type="catalytic activity">
    <reaction evidence="2">
        <text>GTP + H2O = 7,8-dihydroneopterin 3'-triphosphate + formate + H(+)</text>
        <dbReference type="Rhea" id="RHEA:17473"/>
        <dbReference type="ChEBI" id="CHEBI:15377"/>
        <dbReference type="ChEBI" id="CHEBI:15378"/>
        <dbReference type="ChEBI" id="CHEBI:15740"/>
        <dbReference type="ChEBI" id="CHEBI:37565"/>
        <dbReference type="ChEBI" id="CHEBI:58462"/>
        <dbReference type="EC" id="3.5.4.16"/>
    </reaction>
</comment>
<comment type="similarity">
    <text evidence="2">Belongs to the GTP cyclohydrolase IV family.</text>
</comment>
<reference evidence="3" key="1">
    <citation type="journal article" date="2020" name="mSystems">
        <title>Genome- and Community-Level Interaction Insights into Carbon Utilization and Element Cycling Functions of Hydrothermarchaeota in Hydrothermal Sediment.</title>
        <authorList>
            <person name="Zhou Z."/>
            <person name="Liu Y."/>
            <person name="Xu W."/>
            <person name="Pan J."/>
            <person name="Luo Z.H."/>
            <person name="Li M."/>
        </authorList>
    </citation>
    <scope>NUCLEOTIDE SEQUENCE [LARGE SCALE GENOMIC DNA]</scope>
    <source>
        <strain evidence="3">SpSt-289</strain>
    </source>
</reference>
<dbReference type="EC" id="3.5.4.16" evidence="2"/>
<comment type="caution">
    <text evidence="3">The sequence shown here is derived from an EMBL/GenBank/DDBJ whole genome shotgun (WGS) entry which is preliminary data.</text>
</comment>
<dbReference type="AlphaFoldDB" id="A0A7C1FUD7"/>
<dbReference type="InterPro" id="IPR022838">
    <property type="entry name" value="GTP_cyclohydrolase_FolE2"/>
</dbReference>
<dbReference type="Pfam" id="PF02649">
    <property type="entry name" value="GCHY-1"/>
    <property type="match status" value="1"/>
</dbReference>
<feature type="site" description="May be catalytically important" evidence="2">
    <location>
        <position position="220"/>
    </location>
</feature>